<gene>
    <name evidence="2" type="ORF">LBV24_10195</name>
</gene>
<dbReference type="EMBL" id="JAIUJS010000004">
    <property type="protein sequence ID" value="MCA0153587.1"/>
    <property type="molecule type" value="Genomic_DNA"/>
</dbReference>
<dbReference type="InterPro" id="IPR012334">
    <property type="entry name" value="Pectin_lyas_fold"/>
</dbReference>
<evidence type="ECO:0008006" key="4">
    <source>
        <dbReference type="Google" id="ProtNLM"/>
    </source>
</evidence>
<dbReference type="Proteomes" id="UP001198402">
    <property type="component" value="Unassembled WGS sequence"/>
</dbReference>
<feature type="signal peptide" evidence="1">
    <location>
        <begin position="1"/>
        <end position="25"/>
    </location>
</feature>
<reference evidence="3" key="1">
    <citation type="submission" date="2023-07" db="EMBL/GenBank/DDBJ databases">
        <authorList>
            <person name="Yue Y."/>
        </authorList>
    </citation>
    <scope>NUCLEOTIDE SEQUENCE [LARGE SCALE GENOMIC DNA]</scope>
    <source>
        <strain evidence="3">2Y89</strain>
    </source>
</reference>
<feature type="chain" id="PRO_5047095365" description="Right handed beta helix region" evidence="1">
    <location>
        <begin position="26"/>
        <end position="368"/>
    </location>
</feature>
<sequence length="368" mass="39022">MKTLTFFRKVFLFCSLGLFLTNIEAQTIITIDNNANSTTTYTTIQAAHDAATAGDIIYVQPSGTNYGTVNISKEITIVGRSHSEPGKVSELSTVSIRSSNVTIKGVKFGSLNYSNTGTPQAPPYVGTKIYECEFSSATYGPFSGVNFVDDVEVRGCVITGTQTIYSTASNLLFSNNIFANTGINSYVTLTLVVANNIFRGTTSVTITNNDPADGTFILFNNMFTGNSGSNIFVNLNTGPFNLSNNLTYNFGFGNLDYQSNATGSFTETGSLNNTNPLFTDVDNTVSQSFAGTSTYNSAFRPEDNLTLQAGSPALTGGGGGSEIGLYNNGFNFSKLGVPRGLPTLDVISYDGAVPKNGNINVTVTAKAN</sequence>
<dbReference type="Gene3D" id="2.160.20.10">
    <property type="entry name" value="Single-stranded right-handed beta-helix, Pectin lyase-like"/>
    <property type="match status" value="1"/>
</dbReference>
<evidence type="ECO:0000313" key="2">
    <source>
        <dbReference type="EMBL" id="MCA0153587.1"/>
    </source>
</evidence>
<keyword evidence="3" id="KW-1185">Reference proteome</keyword>
<keyword evidence="1" id="KW-0732">Signal</keyword>
<organism evidence="2 3">
    <name type="scientific">Winogradskyella vincentii</name>
    <dbReference type="NCBI Taxonomy" id="2877122"/>
    <lineage>
        <taxon>Bacteria</taxon>
        <taxon>Pseudomonadati</taxon>
        <taxon>Bacteroidota</taxon>
        <taxon>Flavobacteriia</taxon>
        <taxon>Flavobacteriales</taxon>
        <taxon>Flavobacteriaceae</taxon>
        <taxon>Winogradskyella</taxon>
    </lineage>
</organism>
<proteinExistence type="predicted"/>
<name>A0ABS7Y4L8_9FLAO</name>
<evidence type="ECO:0000256" key="1">
    <source>
        <dbReference type="SAM" id="SignalP"/>
    </source>
</evidence>
<comment type="caution">
    <text evidence="2">The sequence shown here is derived from an EMBL/GenBank/DDBJ whole genome shotgun (WGS) entry which is preliminary data.</text>
</comment>
<dbReference type="RefSeq" id="WP_224478543.1">
    <property type="nucleotide sequence ID" value="NZ_JAIUJS010000004.1"/>
</dbReference>
<protein>
    <recommendedName>
        <fullName evidence="4">Right handed beta helix region</fullName>
    </recommendedName>
</protein>
<accession>A0ABS7Y4L8</accession>
<evidence type="ECO:0000313" key="3">
    <source>
        <dbReference type="Proteomes" id="UP001198402"/>
    </source>
</evidence>
<dbReference type="InterPro" id="IPR011050">
    <property type="entry name" value="Pectin_lyase_fold/virulence"/>
</dbReference>
<dbReference type="SUPFAM" id="SSF51126">
    <property type="entry name" value="Pectin lyase-like"/>
    <property type="match status" value="1"/>
</dbReference>